<sequence>MMVAAQTVGAAAEVKTGKEHHGNNEDRCCGDAGPYQDMVQRTVFGDSGAVGRWILWSCHLSRVLSLLVNE</sequence>
<accession>A0A439DL89</accession>
<name>A0A439DL89_9MYCO</name>
<organism evidence="2 3">
    <name type="scientific">Mycolicibacterium elephantis DSM 44368</name>
    <dbReference type="NCBI Taxonomy" id="1335622"/>
    <lineage>
        <taxon>Bacteria</taxon>
        <taxon>Bacillati</taxon>
        <taxon>Actinomycetota</taxon>
        <taxon>Actinomycetes</taxon>
        <taxon>Mycobacteriales</taxon>
        <taxon>Mycobacteriaceae</taxon>
        <taxon>Mycolicibacterium</taxon>
    </lineage>
</organism>
<evidence type="ECO:0000313" key="3">
    <source>
        <dbReference type="Proteomes" id="UP000287177"/>
    </source>
</evidence>
<dbReference type="EMBL" id="ATDN01000089">
    <property type="protein sequence ID" value="RWA15274.1"/>
    <property type="molecule type" value="Genomic_DNA"/>
</dbReference>
<keyword evidence="3" id="KW-1185">Reference proteome</keyword>
<protein>
    <submittedName>
        <fullName evidence="2">Uncharacterized protein</fullName>
    </submittedName>
</protein>
<reference evidence="2 3" key="1">
    <citation type="submission" date="2013-06" db="EMBL/GenBank/DDBJ databases">
        <title>The draft sequence of the Mycobacterium elephantis genome.</title>
        <authorList>
            <person name="Pettersson F.B."/>
            <person name="Das S."/>
            <person name="Dasgupta S."/>
            <person name="Bhattacharya A."/>
            <person name="Kirsebom L.A."/>
        </authorList>
    </citation>
    <scope>NUCLEOTIDE SEQUENCE [LARGE SCALE GENOMIC DNA]</scope>
    <source>
        <strain evidence="2 3">DSM 44368</strain>
    </source>
</reference>
<evidence type="ECO:0000256" key="1">
    <source>
        <dbReference type="SAM" id="MobiDB-lite"/>
    </source>
</evidence>
<proteinExistence type="predicted"/>
<dbReference type="AlphaFoldDB" id="A0A439DL89"/>
<evidence type="ECO:0000313" key="2">
    <source>
        <dbReference type="EMBL" id="RWA15274.1"/>
    </source>
</evidence>
<comment type="caution">
    <text evidence="2">The sequence shown here is derived from an EMBL/GenBank/DDBJ whole genome shotgun (WGS) entry which is preliminary data.</text>
</comment>
<gene>
    <name evidence="2" type="ORF">MELE44368_09670</name>
</gene>
<dbReference type="Proteomes" id="UP000287177">
    <property type="component" value="Unassembled WGS sequence"/>
</dbReference>
<feature type="region of interest" description="Disordered" evidence="1">
    <location>
        <begin position="1"/>
        <end position="27"/>
    </location>
</feature>
<feature type="compositionally biased region" description="Basic and acidic residues" evidence="1">
    <location>
        <begin position="15"/>
        <end position="27"/>
    </location>
</feature>